<accession>A0ABQ5H638</accession>
<dbReference type="Proteomes" id="UP001151760">
    <property type="component" value="Unassembled WGS sequence"/>
</dbReference>
<keyword evidence="3" id="KW-1185">Reference proteome</keyword>
<name>A0ABQ5H638_9ASTR</name>
<evidence type="ECO:0000313" key="2">
    <source>
        <dbReference type="EMBL" id="GJT83342.1"/>
    </source>
</evidence>
<proteinExistence type="predicted"/>
<reference evidence="2" key="2">
    <citation type="submission" date="2022-01" db="EMBL/GenBank/DDBJ databases">
        <authorList>
            <person name="Yamashiro T."/>
            <person name="Shiraishi A."/>
            <person name="Satake H."/>
            <person name="Nakayama K."/>
        </authorList>
    </citation>
    <scope>NUCLEOTIDE SEQUENCE</scope>
</reference>
<comment type="caution">
    <text evidence="2">The sequence shown here is derived from an EMBL/GenBank/DDBJ whole genome shotgun (WGS) entry which is preliminary data.</text>
</comment>
<gene>
    <name evidence="2" type="ORF">Tco_1057684</name>
</gene>
<sequence length="364" mass="41658">MPYDSPLPGVDRVTSLEKELKQTKEVHGKALTKLVKKIKKLEQAKVYHKTEKGKGAKILAEASKERVKTYNRRKRSTDSSKVSTAAGLFGTGEETDEEFARKISNSQEETSLSSSIKEEYDGISEEYEQSIEESRELTKEEFKKMLEIVPVKEIRVEALNSKYPIIVWEILTEESRKYWKIIRVSKITEAYKSFEVSLDLSRLATTLNRLERSYQTGINNSGCSRHMTRNIAYLLDFKEFDGGYVAFRGGAYGGRMTCNGALKTDSLDFKDLPDENQILLKIPRKDNMYSFDMKSIVPKESLICLDAKATLDESMLWHRRLSHINFKNINKLVKDNLVRGLPTKRFENDQTGVACLKGKQHRAS</sequence>
<evidence type="ECO:0000313" key="3">
    <source>
        <dbReference type="Proteomes" id="UP001151760"/>
    </source>
</evidence>
<feature type="non-terminal residue" evidence="2">
    <location>
        <position position="364"/>
    </location>
</feature>
<reference evidence="2" key="1">
    <citation type="journal article" date="2022" name="Int. J. Mol. Sci.">
        <title>Draft Genome of Tanacetum Coccineum: Genomic Comparison of Closely Related Tanacetum-Family Plants.</title>
        <authorList>
            <person name="Yamashiro T."/>
            <person name="Shiraishi A."/>
            <person name="Nakayama K."/>
            <person name="Satake H."/>
        </authorList>
    </citation>
    <scope>NUCLEOTIDE SEQUENCE</scope>
</reference>
<dbReference type="EMBL" id="BQNB010019254">
    <property type="protein sequence ID" value="GJT83342.1"/>
    <property type="molecule type" value="Genomic_DNA"/>
</dbReference>
<organism evidence="2 3">
    <name type="scientific">Tanacetum coccineum</name>
    <dbReference type="NCBI Taxonomy" id="301880"/>
    <lineage>
        <taxon>Eukaryota</taxon>
        <taxon>Viridiplantae</taxon>
        <taxon>Streptophyta</taxon>
        <taxon>Embryophyta</taxon>
        <taxon>Tracheophyta</taxon>
        <taxon>Spermatophyta</taxon>
        <taxon>Magnoliopsida</taxon>
        <taxon>eudicotyledons</taxon>
        <taxon>Gunneridae</taxon>
        <taxon>Pentapetalae</taxon>
        <taxon>asterids</taxon>
        <taxon>campanulids</taxon>
        <taxon>Asterales</taxon>
        <taxon>Asteraceae</taxon>
        <taxon>Asteroideae</taxon>
        <taxon>Anthemideae</taxon>
        <taxon>Anthemidinae</taxon>
        <taxon>Tanacetum</taxon>
    </lineage>
</organism>
<protein>
    <submittedName>
        <fullName evidence="2">Ribonuclease H-like domain-containing protein</fullName>
    </submittedName>
</protein>
<evidence type="ECO:0000259" key="1">
    <source>
        <dbReference type="Pfam" id="PF13976"/>
    </source>
</evidence>
<dbReference type="InterPro" id="IPR025724">
    <property type="entry name" value="GAG-pre-integrase_dom"/>
</dbReference>
<feature type="domain" description="GAG-pre-integrase" evidence="1">
    <location>
        <begin position="287"/>
        <end position="360"/>
    </location>
</feature>
<dbReference type="Pfam" id="PF13976">
    <property type="entry name" value="gag_pre-integrs"/>
    <property type="match status" value="1"/>
</dbReference>